<comment type="caution">
    <text evidence="2">The sequence shown here is derived from an EMBL/GenBank/DDBJ whole genome shotgun (WGS) entry which is preliminary data.</text>
</comment>
<dbReference type="EMBL" id="LAZR01022144">
    <property type="protein sequence ID" value="KKL82892.1"/>
    <property type="molecule type" value="Genomic_DNA"/>
</dbReference>
<dbReference type="AlphaFoldDB" id="A0A0F9I640"/>
<organism evidence="2">
    <name type="scientific">marine sediment metagenome</name>
    <dbReference type="NCBI Taxonomy" id="412755"/>
    <lineage>
        <taxon>unclassified sequences</taxon>
        <taxon>metagenomes</taxon>
        <taxon>ecological metagenomes</taxon>
    </lineage>
</organism>
<proteinExistence type="predicted"/>
<feature type="compositionally biased region" description="Basic and acidic residues" evidence="1">
    <location>
        <begin position="121"/>
        <end position="147"/>
    </location>
</feature>
<gene>
    <name evidence="2" type="ORF">LCGC14_1980220</name>
</gene>
<evidence type="ECO:0000256" key="1">
    <source>
        <dbReference type="SAM" id="MobiDB-lite"/>
    </source>
</evidence>
<name>A0A0F9I640_9ZZZZ</name>
<sequence length="147" mass="15858">MKRPLNWIFIVSILFLASQPLLAQDNEGTWAGEVVDMGCYIEKGLKGSDHAGCAKSCIKKGMPMGVLTKDGTLLLLTFHHDDEAPYEALKDLAGENAEVSGTLSEKDGIKMIVVSGSKAAKAADSKEEHPKSGESKKEHPKKAEHPK</sequence>
<accession>A0A0F9I640</accession>
<feature type="region of interest" description="Disordered" evidence="1">
    <location>
        <begin position="118"/>
        <end position="147"/>
    </location>
</feature>
<evidence type="ECO:0000313" key="2">
    <source>
        <dbReference type="EMBL" id="KKL82892.1"/>
    </source>
</evidence>
<protein>
    <submittedName>
        <fullName evidence="2">Uncharacterized protein</fullName>
    </submittedName>
</protein>
<reference evidence="2" key="1">
    <citation type="journal article" date="2015" name="Nature">
        <title>Complex archaea that bridge the gap between prokaryotes and eukaryotes.</title>
        <authorList>
            <person name="Spang A."/>
            <person name="Saw J.H."/>
            <person name="Jorgensen S.L."/>
            <person name="Zaremba-Niedzwiedzka K."/>
            <person name="Martijn J."/>
            <person name="Lind A.E."/>
            <person name="van Eijk R."/>
            <person name="Schleper C."/>
            <person name="Guy L."/>
            <person name="Ettema T.J."/>
        </authorList>
    </citation>
    <scope>NUCLEOTIDE SEQUENCE</scope>
</reference>